<dbReference type="GO" id="GO:0003677">
    <property type="term" value="F:DNA binding"/>
    <property type="evidence" value="ECO:0007669"/>
    <property type="project" value="UniProtKB-KW"/>
</dbReference>
<keyword evidence="4" id="KW-0804">Transcription</keyword>
<comment type="subcellular location">
    <subcellularLocation>
        <location evidence="1">Nucleus</location>
    </subcellularLocation>
</comment>
<reference evidence="7 8" key="1">
    <citation type="submission" date="2024-12" db="EMBL/GenBank/DDBJ databases">
        <title>The unique morphological basis and parallel evolutionary history of personate flowers in Penstemon.</title>
        <authorList>
            <person name="Depatie T.H."/>
            <person name="Wessinger C.A."/>
        </authorList>
    </citation>
    <scope>NUCLEOTIDE SEQUENCE [LARGE SCALE GENOMIC DNA]</scope>
    <source>
        <strain evidence="7">WTNN_2</strain>
        <tissue evidence="7">Leaf</tissue>
    </source>
</reference>
<comment type="caution">
    <text evidence="7">The sequence shown here is derived from an EMBL/GenBank/DDBJ whole genome shotgun (WGS) entry which is preliminary data.</text>
</comment>
<dbReference type="InterPro" id="IPR036879">
    <property type="entry name" value="TF_MADSbox_sf"/>
</dbReference>
<dbReference type="GO" id="GO:0005634">
    <property type="term" value="C:nucleus"/>
    <property type="evidence" value="ECO:0007669"/>
    <property type="project" value="UniProtKB-SubCell"/>
</dbReference>
<keyword evidence="2" id="KW-0805">Transcription regulation</keyword>
<dbReference type="Proteomes" id="UP001634393">
    <property type="component" value="Unassembled WGS sequence"/>
</dbReference>
<dbReference type="PANTHER" id="PTHR11945">
    <property type="entry name" value="MADS BOX PROTEIN"/>
    <property type="match status" value="1"/>
</dbReference>
<organism evidence="7 8">
    <name type="scientific">Penstemon smallii</name>
    <dbReference type="NCBI Taxonomy" id="265156"/>
    <lineage>
        <taxon>Eukaryota</taxon>
        <taxon>Viridiplantae</taxon>
        <taxon>Streptophyta</taxon>
        <taxon>Embryophyta</taxon>
        <taxon>Tracheophyta</taxon>
        <taxon>Spermatophyta</taxon>
        <taxon>Magnoliopsida</taxon>
        <taxon>eudicotyledons</taxon>
        <taxon>Gunneridae</taxon>
        <taxon>Pentapetalae</taxon>
        <taxon>asterids</taxon>
        <taxon>lamiids</taxon>
        <taxon>Lamiales</taxon>
        <taxon>Plantaginaceae</taxon>
        <taxon>Cheloneae</taxon>
        <taxon>Penstemon</taxon>
    </lineage>
</organism>
<proteinExistence type="predicted"/>
<keyword evidence="3" id="KW-0238">DNA-binding</keyword>
<dbReference type="PANTHER" id="PTHR11945:SF387">
    <property type="entry name" value="AGAMOUS-LIKE MADS-BOX PROTEIN AGL80"/>
    <property type="match status" value="1"/>
</dbReference>
<evidence type="ECO:0000256" key="4">
    <source>
        <dbReference type="ARBA" id="ARBA00023163"/>
    </source>
</evidence>
<keyword evidence="5" id="KW-0539">Nucleus</keyword>
<evidence type="ECO:0000313" key="7">
    <source>
        <dbReference type="EMBL" id="KAL3830900.1"/>
    </source>
</evidence>
<dbReference type="SMART" id="SM00432">
    <property type="entry name" value="MADS"/>
    <property type="match status" value="1"/>
</dbReference>
<dbReference type="InterPro" id="IPR002100">
    <property type="entry name" value="TF_MADSbox"/>
</dbReference>
<dbReference type="Gene3D" id="3.40.1810.10">
    <property type="entry name" value="Transcription factor, MADS-box"/>
    <property type="match status" value="1"/>
</dbReference>
<evidence type="ECO:0000256" key="1">
    <source>
        <dbReference type="ARBA" id="ARBA00004123"/>
    </source>
</evidence>
<evidence type="ECO:0000256" key="2">
    <source>
        <dbReference type="ARBA" id="ARBA00023015"/>
    </source>
</evidence>
<dbReference type="CDD" id="cd00266">
    <property type="entry name" value="MADS_SRF_like"/>
    <property type="match status" value="1"/>
</dbReference>
<dbReference type="PRINTS" id="PR00404">
    <property type="entry name" value="MADSDOMAIN"/>
</dbReference>
<evidence type="ECO:0000256" key="5">
    <source>
        <dbReference type="ARBA" id="ARBA00023242"/>
    </source>
</evidence>
<dbReference type="PROSITE" id="PS50066">
    <property type="entry name" value="MADS_BOX_2"/>
    <property type="match status" value="1"/>
</dbReference>
<keyword evidence="8" id="KW-1185">Reference proteome</keyword>
<evidence type="ECO:0000256" key="3">
    <source>
        <dbReference type="ARBA" id="ARBA00023125"/>
    </source>
</evidence>
<accession>A0ABD3T1Z0</accession>
<dbReference type="SUPFAM" id="SSF55455">
    <property type="entry name" value="SRF-like"/>
    <property type="match status" value="1"/>
</dbReference>
<name>A0ABD3T1Z0_9LAMI</name>
<sequence>MTTKKGFIAYITNESRRKASFNKRKKGLIKKVRELSTLCGLEACAIVYRSNEPEPEVLPSQLGRMLLRILHTQINASARIAKVIKSKLEDELYRLRKENKHKELEHFMYQCITRN</sequence>
<dbReference type="AlphaFoldDB" id="A0ABD3T1Z0"/>
<evidence type="ECO:0000313" key="8">
    <source>
        <dbReference type="Proteomes" id="UP001634393"/>
    </source>
</evidence>
<dbReference type="EMBL" id="JBJXBP010000005">
    <property type="protein sequence ID" value="KAL3830900.1"/>
    <property type="molecule type" value="Genomic_DNA"/>
</dbReference>
<feature type="domain" description="MADS-box" evidence="6">
    <location>
        <begin position="1"/>
        <end position="51"/>
    </location>
</feature>
<dbReference type="InterPro" id="IPR033897">
    <property type="entry name" value="SRF-like_MADS-box"/>
</dbReference>
<dbReference type="Pfam" id="PF00319">
    <property type="entry name" value="SRF-TF"/>
    <property type="match status" value="1"/>
</dbReference>
<evidence type="ECO:0000259" key="6">
    <source>
        <dbReference type="PROSITE" id="PS50066"/>
    </source>
</evidence>
<protein>
    <recommendedName>
        <fullName evidence="6">MADS-box domain-containing protein</fullName>
    </recommendedName>
</protein>
<gene>
    <name evidence="7" type="ORF">ACJIZ3_019702</name>
</gene>